<reference evidence="2 3" key="1">
    <citation type="journal article" name="Sci. Rep.">
        <title>Telomere-to-telomere assembled and centromere annotated genomes of the two main subspecies of the button mushroom Agaricus bisporus reveal especially polymorphic chromosome ends.</title>
        <authorList>
            <person name="Sonnenberg A.S.M."/>
            <person name="Sedaghat-Telgerd N."/>
            <person name="Lavrijssen B."/>
            <person name="Ohm R.A."/>
            <person name="Hendrickx P.M."/>
            <person name="Scholtmeijer K."/>
            <person name="Baars J.J.P."/>
            <person name="van Peer A."/>
        </authorList>
    </citation>
    <scope>NUCLEOTIDE SEQUENCE [LARGE SCALE GENOMIC DNA]</scope>
    <source>
        <strain evidence="2 3">H119_p4</strain>
    </source>
</reference>
<feature type="compositionally biased region" description="Polar residues" evidence="1">
    <location>
        <begin position="137"/>
        <end position="150"/>
    </location>
</feature>
<accession>A0A8H7BZY1</accession>
<feature type="compositionally biased region" description="Basic and acidic residues" evidence="1">
    <location>
        <begin position="1"/>
        <end position="12"/>
    </location>
</feature>
<feature type="compositionally biased region" description="Low complexity" evidence="1">
    <location>
        <begin position="15"/>
        <end position="28"/>
    </location>
</feature>
<evidence type="ECO:0000256" key="1">
    <source>
        <dbReference type="SAM" id="MobiDB-lite"/>
    </source>
</evidence>
<feature type="compositionally biased region" description="Basic and acidic residues" evidence="1">
    <location>
        <begin position="102"/>
        <end position="112"/>
    </location>
</feature>
<organism evidence="2 3">
    <name type="scientific">Agaricus bisporus var. burnettii</name>
    <dbReference type="NCBI Taxonomy" id="192524"/>
    <lineage>
        <taxon>Eukaryota</taxon>
        <taxon>Fungi</taxon>
        <taxon>Dikarya</taxon>
        <taxon>Basidiomycota</taxon>
        <taxon>Agaricomycotina</taxon>
        <taxon>Agaricomycetes</taxon>
        <taxon>Agaricomycetidae</taxon>
        <taxon>Agaricales</taxon>
        <taxon>Agaricineae</taxon>
        <taxon>Agaricaceae</taxon>
        <taxon>Agaricus</taxon>
    </lineage>
</organism>
<feature type="region of interest" description="Disordered" evidence="1">
    <location>
        <begin position="456"/>
        <end position="558"/>
    </location>
</feature>
<feature type="compositionally biased region" description="Basic and acidic residues" evidence="1">
    <location>
        <begin position="68"/>
        <end position="84"/>
    </location>
</feature>
<gene>
    <name evidence="2" type="ORF">Agabi119p4_11687</name>
</gene>
<evidence type="ECO:0000313" key="2">
    <source>
        <dbReference type="EMBL" id="KAF7759992.1"/>
    </source>
</evidence>
<dbReference type="Proteomes" id="UP000629468">
    <property type="component" value="Unassembled WGS sequence"/>
</dbReference>
<feature type="compositionally biased region" description="Low complexity" evidence="1">
    <location>
        <begin position="484"/>
        <end position="500"/>
    </location>
</feature>
<feature type="compositionally biased region" description="Acidic residues" evidence="1">
    <location>
        <begin position="113"/>
        <end position="130"/>
    </location>
</feature>
<comment type="caution">
    <text evidence="2">The sequence shown here is derived from an EMBL/GenBank/DDBJ whole genome shotgun (WGS) entry which is preliminary data.</text>
</comment>
<feature type="region of interest" description="Disordered" evidence="1">
    <location>
        <begin position="1"/>
        <end position="208"/>
    </location>
</feature>
<feature type="compositionally biased region" description="Basic and acidic residues" evidence="1">
    <location>
        <begin position="185"/>
        <end position="205"/>
    </location>
</feature>
<dbReference type="PANTHER" id="PTHR48125">
    <property type="entry name" value="LP07818P1"/>
    <property type="match status" value="1"/>
</dbReference>
<proteinExistence type="predicted"/>
<protein>
    <submittedName>
        <fullName evidence="2">Uncharacterized protein</fullName>
    </submittedName>
</protein>
<name>A0A8H7BZY1_AGABI</name>
<dbReference type="PANTHER" id="PTHR48125:SF12">
    <property type="entry name" value="AT HOOK TRANSCRIPTION FACTOR FAMILY-RELATED"/>
    <property type="match status" value="1"/>
</dbReference>
<evidence type="ECO:0000313" key="3">
    <source>
        <dbReference type="Proteomes" id="UP000629468"/>
    </source>
</evidence>
<sequence>MQGMADYRDRPYPARPSRPSSPTGSLRSFASKGSMRSKLTGAFSATKDTLKSLGSPKPKRKNFIEAGLEEHREKERTLFEKADLEIVPTSQESEKELEELREDTLASRRNAEDSDDDEEVAESSDEENDDEKAAVVPSQTDSNLWNQFSTPPAELMTTPPLPSPLDASQSTYGFPTPSPALLDHPALRDARTPPRTHEVLPDLDKTPTTPRVMKITEAEAYALKVRAANDTDSQVMTGVSMSSNQFEENVNKSKDVVGEIVDEDIRSSTPDLPSEPWTFSDDQIAGFRENLNGILNSMARITPRMATNPDAIAFELAKFLGRLINSEWAEVKVGHESIVSVIREAATYRTPVDIPPPPPVKNVSFAPTPIPTSNAPTPMDVDASPSPARIPAALKGKGKAPPPPPTPQHPITTSPVIVSPIKVSAVPKPLAQPSKTGNKGKPVSSYMPYKLAVASKPSATNETLAGVTPRMPETGNRRHAMGRDASGSNAPSANAVAAAGRARDANGSHAPQNPPLSGKDAPGKSGASVTAERGSRSGPPPVPFHTKPGASSRSAEAKNNARAFAARVVPKSYAQAAKAAAALTAPAPVVMNETIQWAMALREQCPEMSMQDALKAVAPVVNTPPSSNEVVVPKSKKALAAQKAAQGITGGLNRKSAQFAFSHVVQPERFGDMGKVVDAINKHLVFNKSQMRVQNGRLFKNVVHFYLNLVPSKQGFTLIRDSLYKALEAELPEGDSDMPNAPQSVAHLILKGFDYYTSQYNKRPEDILTGDQVIEAMGSVDQFRGLECVRKPAVVRSRGSKDMAVAFVDVWDSKTGLRTKDLVNKVYHIRGKLIKVEYARQREFVPQCQKCWKWNHGTSRCRLSHQLCARCGQPHMTKNHTAFATCCGAARKREDWTGECKHEIKCINCKGNHTADSTKCTYKRHQNNISWHDQRRATDMAIEREKRDNRRRTIHQARQLDGEQIIEIPSSSE</sequence>
<dbReference type="EMBL" id="JABXXO010000016">
    <property type="protein sequence ID" value="KAF7759992.1"/>
    <property type="molecule type" value="Genomic_DNA"/>
</dbReference>
<dbReference type="AlphaFoldDB" id="A0A8H7BZY1"/>
<feature type="region of interest" description="Disordered" evidence="1">
    <location>
        <begin position="365"/>
        <end position="414"/>
    </location>
</feature>